<evidence type="ECO:0000313" key="2">
    <source>
        <dbReference type="EMBL" id="MDQ7247841.1"/>
    </source>
</evidence>
<comment type="caution">
    <text evidence="2">The sequence shown here is derived from an EMBL/GenBank/DDBJ whole genome shotgun (WGS) entry which is preliminary data.</text>
</comment>
<gene>
    <name evidence="2" type="ORF">Q8A70_09195</name>
</gene>
<organism evidence="2 3">
    <name type="scientific">Dongia sedimenti</name>
    <dbReference type="NCBI Taxonomy" id="3064282"/>
    <lineage>
        <taxon>Bacteria</taxon>
        <taxon>Pseudomonadati</taxon>
        <taxon>Pseudomonadota</taxon>
        <taxon>Alphaproteobacteria</taxon>
        <taxon>Rhodospirillales</taxon>
        <taxon>Dongiaceae</taxon>
        <taxon>Dongia</taxon>
    </lineage>
</organism>
<keyword evidence="1" id="KW-0472">Membrane</keyword>
<dbReference type="RefSeq" id="WP_379955279.1">
    <property type="nucleotide sequence ID" value="NZ_JAUYVI010000003.1"/>
</dbReference>
<keyword evidence="1" id="KW-1133">Transmembrane helix</keyword>
<feature type="transmembrane region" description="Helical" evidence="1">
    <location>
        <begin position="34"/>
        <end position="57"/>
    </location>
</feature>
<dbReference type="EMBL" id="JAUYVI010000003">
    <property type="protein sequence ID" value="MDQ7247841.1"/>
    <property type="molecule type" value="Genomic_DNA"/>
</dbReference>
<keyword evidence="3" id="KW-1185">Reference proteome</keyword>
<keyword evidence="1" id="KW-0812">Transmembrane</keyword>
<evidence type="ECO:0000256" key="1">
    <source>
        <dbReference type="SAM" id="Phobius"/>
    </source>
</evidence>
<proteinExistence type="predicted"/>
<reference evidence="3" key="1">
    <citation type="submission" date="2023-08" db="EMBL/GenBank/DDBJ databases">
        <title>Rhodospirillaceae gen. nov., a novel taxon isolated from the Yangtze River Yuezi River estuary sludge.</title>
        <authorList>
            <person name="Ruan L."/>
        </authorList>
    </citation>
    <scope>NUCLEOTIDE SEQUENCE [LARGE SCALE GENOMIC DNA]</scope>
    <source>
        <strain evidence="3">R-7</strain>
    </source>
</reference>
<evidence type="ECO:0000313" key="3">
    <source>
        <dbReference type="Proteomes" id="UP001230156"/>
    </source>
</evidence>
<protein>
    <submittedName>
        <fullName evidence="2">Uncharacterized protein</fullName>
    </submittedName>
</protein>
<dbReference type="Proteomes" id="UP001230156">
    <property type="component" value="Unassembled WGS sequence"/>
</dbReference>
<name>A0ABU0YLE0_9PROT</name>
<sequence>MELTLAVLVIGLALGGLANWQLRRPLDLRWPVVPWLAVQFVALAVLLIFGAHLISLLTGHPFGRNVN</sequence>
<accession>A0ABU0YLE0</accession>